<proteinExistence type="inferred from homology"/>
<evidence type="ECO:0000256" key="6">
    <source>
        <dbReference type="PROSITE-ProRule" id="PRU01016"/>
    </source>
</evidence>
<name>A0A968KU38_9SPIO</name>
<gene>
    <name evidence="9" type="ORF">HCT48_00825</name>
</gene>
<dbReference type="NCBIfam" id="TIGR00675">
    <property type="entry name" value="dcm"/>
    <property type="match status" value="1"/>
</dbReference>
<feature type="active site" evidence="6">
    <location>
        <position position="71"/>
    </location>
</feature>
<dbReference type="Gene3D" id="3.90.120.10">
    <property type="entry name" value="DNA Methylase, subunit A, domain 2"/>
    <property type="match status" value="1"/>
</dbReference>
<sequence length="317" mass="36315">MTTISFFAGVGGIDLAFEQAGFQAIWANEIDGYAAQTYRANFTNPLIQADIRTLDIETIPDADILLAGFPCQAFSVAGYRKGFYDERGNLFFDLLKIIEAKKPSILFLENVKNLVGHDQGKTFRIIIDALEINGYFVKYQVLNAAHYGNIPQNRERIYIVAFRKKDHYFHFDFPKPQELTTQLSDLINYQDKVDEKYYYTSEKNDFYPILEAEMQRIDTLYQWRRQYVRENKSGLCPTLTANMGTGGHNVPLVKTPLGIRKLTPRECFNLQGFPKEFRLPLIAQSKLYTQAGNSVVVSVIHAIAQEIKKALNKRIIN</sequence>
<keyword evidence="4" id="KW-0680">Restriction system</keyword>
<evidence type="ECO:0000256" key="4">
    <source>
        <dbReference type="ARBA" id="ARBA00022747"/>
    </source>
</evidence>
<dbReference type="RefSeq" id="WP_167694883.1">
    <property type="nucleotide sequence ID" value="NZ_CP118181.1"/>
</dbReference>
<comment type="caution">
    <text evidence="9">The sequence shown here is derived from an EMBL/GenBank/DDBJ whole genome shotgun (WGS) entry which is preliminary data.</text>
</comment>
<dbReference type="InterPro" id="IPR029063">
    <property type="entry name" value="SAM-dependent_MTases_sf"/>
</dbReference>
<comment type="catalytic activity">
    <reaction evidence="5 8">
        <text>a 2'-deoxycytidine in DNA + S-adenosyl-L-methionine = a 5-methyl-2'-deoxycytidine in DNA + S-adenosyl-L-homocysteine + H(+)</text>
        <dbReference type="Rhea" id="RHEA:13681"/>
        <dbReference type="Rhea" id="RHEA-COMP:11369"/>
        <dbReference type="Rhea" id="RHEA-COMP:11370"/>
        <dbReference type="ChEBI" id="CHEBI:15378"/>
        <dbReference type="ChEBI" id="CHEBI:57856"/>
        <dbReference type="ChEBI" id="CHEBI:59789"/>
        <dbReference type="ChEBI" id="CHEBI:85452"/>
        <dbReference type="ChEBI" id="CHEBI:85454"/>
        <dbReference type="EC" id="2.1.1.37"/>
    </reaction>
</comment>
<organism evidence="9 10">
    <name type="scientific">Entomospira culicis</name>
    <dbReference type="NCBI Taxonomy" id="2719989"/>
    <lineage>
        <taxon>Bacteria</taxon>
        <taxon>Pseudomonadati</taxon>
        <taxon>Spirochaetota</taxon>
        <taxon>Spirochaetia</taxon>
        <taxon>Spirochaetales</taxon>
        <taxon>Spirochaetaceae</taxon>
        <taxon>Entomospira</taxon>
    </lineage>
</organism>
<reference evidence="9" key="1">
    <citation type="submission" date="2020-03" db="EMBL/GenBank/DDBJ databases">
        <title>Spirochaetal bacteria isolated from arthropods constitute a novel genus Entomospira genus novum within the order Spirochaetales.</title>
        <authorList>
            <person name="Grana-Miraglia L."/>
            <person name="Sikutova S."/>
            <person name="Fingerle V."/>
            <person name="Sing A."/>
            <person name="Castillo-Ramirez S."/>
            <person name="Margos G."/>
            <person name="Rudolf I."/>
        </authorList>
    </citation>
    <scope>NUCLEOTIDE SEQUENCE</scope>
    <source>
        <strain evidence="9">BR149</strain>
    </source>
</reference>
<evidence type="ECO:0000256" key="3">
    <source>
        <dbReference type="ARBA" id="ARBA00022691"/>
    </source>
</evidence>
<protein>
    <recommendedName>
        <fullName evidence="8">Cytosine-specific methyltransferase</fullName>
        <ecNumber evidence="8">2.1.1.37</ecNumber>
    </recommendedName>
</protein>
<dbReference type="PROSITE" id="PS00095">
    <property type="entry name" value="C5_MTASE_2"/>
    <property type="match status" value="1"/>
</dbReference>
<dbReference type="GO" id="GO:0009307">
    <property type="term" value="P:DNA restriction-modification system"/>
    <property type="evidence" value="ECO:0007669"/>
    <property type="project" value="UniProtKB-KW"/>
</dbReference>
<dbReference type="Gene3D" id="3.40.50.150">
    <property type="entry name" value="Vaccinia Virus protein VP39"/>
    <property type="match status" value="1"/>
</dbReference>
<keyword evidence="1 6" id="KW-0489">Methyltransferase</keyword>
<evidence type="ECO:0000256" key="5">
    <source>
        <dbReference type="ARBA" id="ARBA00047422"/>
    </source>
</evidence>
<dbReference type="EC" id="2.1.1.37" evidence="8"/>
<keyword evidence="10" id="KW-1185">Reference proteome</keyword>
<dbReference type="PRINTS" id="PR00105">
    <property type="entry name" value="C5METTRFRASE"/>
</dbReference>
<keyword evidence="2 6" id="KW-0808">Transferase</keyword>
<dbReference type="PROSITE" id="PS51679">
    <property type="entry name" value="SAM_MT_C5"/>
    <property type="match status" value="1"/>
</dbReference>
<evidence type="ECO:0000256" key="8">
    <source>
        <dbReference type="RuleBase" id="RU000417"/>
    </source>
</evidence>
<keyword evidence="3 6" id="KW-0949">S-adenosyl-L-methionine</keyword>
<dbReference type="InterPro" id="IPR018117">
    <property type="entry name" value="C5_DNA_meth_AS"/>
</dbReference>
<evidence type="ECO:0000256" key="1">
    <source>
        <dbReference type="ARBA" id="ARBA00022603"/>
    </source>
</evidence>
<evidence type="ECO:0000313" key="10">
    <source>
        <dbReference type="Proteomes" id="UP000778951"/>
    </source>
</evidence>
<evidence type="ECO:0000313" key="9">
    <source>
        <dbReference type="EMBL" id="NIZ68765.1"/>
    </source>
</evidence>
<evidence type="ECO:0000256" key="7">
    <source>
        <dbReference type="RuleBase" id="RU000416"/>
    </source>
</evidence>
<dbReference type="EMBL" id="JAATLM010000001">
    <property type="protein sequence ID" value="NIZ68765.1"/>
    <property type="molecule type" value="Genomic_DNA"/>
</dbReference>
<dbReference type="GO" id="GO:0032259">
    <property type="term" value="P:methylation"/>
    <property type="evidence" value="ECO:0007669"/>
    <property type="project" value="UniProtKB-KW"/>
</dbReference>
<dbReference type="PANTHER" id="PTHR46098">
    <property type="entry name" value="TRNA (CYTOSINE(38)-C(5))-METHYLTRANSFERASE"/>
    <property type="match status" value="1"/>
</dbReference>
<dbReference type="Proteomes" id="UP000778951">
    <property type="component" value="Unassembled WGS sequence"/>
</dbReference>
<comment type="similarity">
    <text evidence="6 7">Belongs to the class I-like SAM-binding methyltransferase superfamily. C5-methyltransferase family.</text>
</comment>
<dbReference type="CDD" id="cd00315">
    <property type="entry name" value="Cyt_C5_DNA_methylase"/>
    <property type="match status" value="1"/>
</dbReference>
<dbReference type="PANTHER" id="PTHR46098:SF1">
    <property type="entry name" value="TRNA (CYTOSINE(38)-C(5))-METHYLTRANSFERASE"/>
    <property type="match status" value="1"/>
</dbReference>
<dbReference type="AlphaFoldDB" id="A0A968KU38"/>
<dbReference type="Pfam" id="PF00145">
    <property type="entry name" value="DNA_methylase"/>
    <property type="match status" value="1"/>
</dbReference>
<dbReference type="GO" id="GO:0003886">
    <property type="term" value="F:DNA (cytosine-5-)-methyltransferase activity"/>
    <property type="evidence" value="ECO:0007669"/>
    <property type="project" value="UniProtKB-EC"/>
</dbReference>
<dbReference type="SUPFAM" id="SSF53335">
    <property type="entry name" value="S-adenosyl-L-methionine-dependent methyltransferases"/>
    <property type="match status" value="1"/>
</dbReference>
<dbReference type="InterPro" id="IPR050750">
    <property type="entry name" value="C5-MTase"/>
</dbReference>
<evidence type="ECO:0000256" key="2">
    <source>
        <dbReference type="ARBA" id="ARBA00022679"/>
    </source>
</evidence>
<dbReference type="InterPro" id="IPR001525">
    <property type="entry name" value="C5_MeTfrase"/>
</dbReference>
<accession>A0A968KU38</accession>
<dbReference type="InterPro" id="IPR031303">
    <property type="entry name" value="C5_meth_CS"/>
</dbReference>
<dbReference type="PROSITE" id="PS00094">
    <property type="entry name" value="C5_MTASE_1"/>
    <property type="match status" value="1"/>
</dbReference>